<feature type="domain" description="DUF5916" evidence="3">
    <location>
        <begin position="258"/>
        <end position="335"/>
    </location>
</feature>
<dbReference type="InterPro" id="IPR010502">
    <property type="entry name" value="Carb-bd_dom_fam9"/>
</dbReference>
<keyword evidence="1" id="KW-0732">Signal</keyword>
<organism evidence="4 5">
    <name type="scientific">Glaciecola siphonariae</name>
    <dbReference type="NCBI Taxonomy" id="521012"/>
    <lineage>
        <taxon>Bacteria</taxon>
        <taxon>Pseudomonadati</taxon>
        <taxon>Pseudomonadota</taxon>
        <taxon>Gammaproteobacteria</taxon>
        <taxon>Alteromonadales</taxon>
        <taxon>Alteromonadaceae</taxon>
        <taxon>Glaciecola</taxon>
    </lineage>
</organism>
<comment type="caution">
    <text evidence="4">The sequence shown here is derived from an EMBL/GenBank/DDBJ whole genome shotgun (WGS) entry which is preliminary data.</text>
</comment>
<dbReference type="Pfam" id="PF19313">
    <property type="entry name" value="DUF5916"/>
    <property type="match status" value="1"/>
</dbReference>
<feature type="signal peptide" evidence="1">
    <location>
        <begin position="1"/>
        <end position="20"/>
    </location>
</feature>
<dbReference type="SUPFAM" id="SSF49344">
    <property type="entry name" value="CBD9-like"/>
    <property type="match status" value="1"/>
</dbReference>
<accession>A0ABV9M158</accession>
<name>A0ABV9M158_9ALTE</name>
<evidence type="ECO:0000259" key="3">
    <source>
        <dbReference type="Pfam" id="PF19313"/>
    </source>
</evidence>
<feature type="domain" description="Carbohydrate-binding" evidence="2">
    <location>
        <begin position="38"/>
        <end position="204"/>
    </location>
</feature>
<reference evidence="5" key="1">
    <citation type="journal article" date="2019" name="Int. J. Syst. Evol. Microbiol.">
        <title>The Global Catalogue of Microorganisms (GCM) 10K type strain sequencing project: providing services to taxonomists for standard genome sequencing and annotation.</title>
        <authorList>
            <consortium name="The Broad Institute Genomics Platform"/>
            <consortium name="The Broad Institute Genome Sequencing Center for Infectious Disease"/>
            <person name="Wu L."/>
            <person name="Ma J."/>
        </authorList>
    </citation>
    <scope>NUCLEOTIDE SEQUENCE [LARGE SCALE GENOMIC DNA]</scope>
    <source>
        <strain evidence="5">KACC 12507</strain>
    </source>
</reference>
<evidence type="ECO:0000259" key="2">
    <source>
        <dbReference type="Pfam" id="PF06452"/>
    </source>
</evidence>
<dbReference type="EMBL" id="JBHSGU010000009">
    <property type="protein sequence ID" value="MFC4701378.1"/>
    <property type="molecule type" value="Genomic_DNA"/>
</dbReference>
<protein>
    <submittedName>
        <fullName evidence="4">DUF5916 domain-containing protein</fullName>
    </submittedName>
</protein>
<gene>
    <name evidence="4" type="ORF">ACFO4O_14505</name>
</gene>
<dbReference type="InterPro" id="IPR045670">
    <property type="entry name" value="DUF5916"/>
</dbReference>
<feature type="chain" id="PRO_5047500396" evidence="1">
    <location>
        <begin position="21"/>
        <end position="766"/>
    </location>
</feature>
<evidence type="ECO:0000313" key="5">
    <source>
        <dbReference type="Proteomes" id="UP001595897"/>
    </source>
</evidence>
<dbReference type="RefSeq" id="WP_382409806.1">
    <property type="nucleotide sequence ID" value="NZ_JBHSGU010000009.1"/>
</dbReference>
<dbReference type="Gene3D" id="2.60.40.1190">
    <property type="match status" value="1"/>
</dbReference>
<evidence type="ECO:0000256" key="1">
    <source>
        <dbReference type="SAM" id="SignalP"/>
    </source>
</evidence>
<dbReference type="CDD" id="cd09618">
    <property type="entry name" value="CBM9_like_2"/>
    <property type="match status" value="1"/>
</dbReference>
<keyword evidence="5" id="KW-1185">Reference proteome</keyword>
<dbReference type="Proteomes" id="UP001595897">
    <property type="component" value="Unassembled WGS sequence"/>
</dbReference>
<proteinExistence type="predicted"/>
<evidence type="ECO:0000313" key="4">
    <source>
        <dbReference type="EMBL" id="MFC4701378.1"/>
    </source>
</evidence>
<dbReference type="Pfam" id="PF06452">
    <property type="entry name" value="CBM9_1"/>
    <property type="match status" value="1"/>
</dbReference>
<sequence>MFNRLLMLALLAMTALFAFKAVGADNLSIPNLQSAVVIDGSLDDAVWQQSGEVSLDYVTRPFENATPPVNTRVKFFENGTELIVAFISSDPDPDAIRAFLRDRDRSFGEDLVGVKLDPYNDGRLAYQFFVNPLGVQTDAIENEMTGNESASWNGIWESAGQLTDAGFVVEMRIPLRLMNFLEVDGEKTWGVEFVRFYPRKDNYRISHVRFDRDNACTLCQMGAVSGFKDAKQGEKITIVPTAVAGVSRSRDPLENGDWEYDNNQEVGLDVNWGITPELTFSGTLNPDFSQVEADEAQLNINNNFNLFFSEQRPFFVENADYFSSIQNLVYTRNINAPDYGAKLTGRVQKHSVGVFVANDASTSFIIPGNRGSSVATLEEKSVNFAGRYRFDYSDDLSLGLVSTVRNSDSYQNIVSGIDSRYRISEQDTLRVQLVHSSTDYPEELFKQFCDNDCQLASELSEPALRTQAQDTLNGLSYRIFYERVNEDYFVRARRVVDQADFRADLGFNNNVDRQRYIFGGGYRWYNEESWWNRVQIDGDWDITHNDNGELIEKELEGQIRVNADLQSYFELGWVNRTRVGLRQDPSNLAIDGNTTQFEETAVNAFIEMQPNSLIEFYSFWRMGDRVDLSNNRLGEEVFSESGFDLNLGTNTSVSLDYTYSELDSANQSLFVANLIDTRITYQFDPRQFLRLIVAFSDIKRNASNYIVEVDEKSRNLGFQLLYSYKVNPLTKFFLGYSQSAYDNDALNRLATDNQSLFMKFSYAWLP</sequence>